<name>A0A9W8I9N5_9FUNG</name>
<dbReference type="AlphaFoldDB" id="A0A9W8I9N5"/>
<dbReference type="Proteomes" id="UP001139887">
    <property type="component" value="Unassembled WGS sequence"/>
</dbReference>
<sequence length="969" mass="106821">MTIDFNKAGDITESYSWSTLQDRLRDSIVSTNSSVAVSFDTTSSTLTNATGFVVDAENGIILSNRHVMSAGPSSHKATFFNNQEVPLQPFYYDPEHDFAFFRYDPAELKGIKPRAIKLVPEKARSGLEIRVIGNNSREKMSVHQGELSQLDRNVPEYRDSAYESYNDMNTFYYQSSTSSKEGSSGSPVVDVAGDAVAINSGGNFYSSSSFFLPLQRVKYAFEFVRQGKIPPRGTLQTVFHHQSHVKAELLGLTTELAASEGIDKENSTGVLTVKKVVPKGPADGVLKVGDIVVSVNGTVVTGFPELFEIIDGAVGQNVSLRVFRNHEFTTVNATVQDIYQVTPTRALRLGNSILHELSFQEAAARGSTAVTGIKINNDYNGMFSSADLGRRRVITEINYKPIPNMDALIQLLQIVHYDEPLVVKVRDFKEPRDEAVIVAHFPQVARPNALFTRSLETGFWSIEPLKLPLTHSPKLDAVEAEFSINEDNPENSAILSTASDIAARIQQCSVWIEARPICPANGYNAAHARGTGLVVDPQRGLILCSSRLAKNPTSNISVTFGAMRISASLAYIHPLYPFAFVKYDPALVDCTIPKLELSRPSSRLDVGDSVNIVTGTQSGLVCSTAAVSERCMLSTYACKWCLEQRFFNIEQFSLSPLPAQVGSDIGLVCSNDAIQGLWLCLPTCLHCNTICKNVGIDISLIRPSLVQLQTSDNIPAAPRVLDVEFKHQSLAEARALGVSSSYIKYLQKLSTAAQPILSVNRILRVRSPEIPSLEVGDIILQVNNCHVKHMDEVACFDTSEVELLIIRKGQEMTITIPTAPLCDANIRKVICWAGMYLQEPFHTVLHQSVRLASNVYMFMFDSGTPAMAESYHDNMFVVEIGENAIYTLDEVAQVAKLLKDPKQTGFNADIAENKGFRSGTVPGRDVKIRVVLVNGDEVVKSIRTNDHYYPAWQLVRGPRIDDKWVYKAI</sequence>
<protein>
    <recommendedName>
        <fullName evidence="1">PDZ domain-containing protein</fullName>
    </recommendedName>
</protein>
<dbReference type="InterPro" id="IPR001478">
    <property type="entry name" value="PDZ"/>
</dbReference>
<dbReference type="PANTHER" id="PTHR46366:SF1">
    <property type="entry name" value="PDZ DOMAIN-CONTAINING PROTEIN C1685.05"/>
    <property type="match status" value="1"/>
</dbReference>
<dbReference type="PANTHER" id="PTHR46366">
    <property type="entry name" value="PRO-APOPTOTIC SERINE PROTEASE NMA111"/>
    <property type="match status" value="1"/>
</dbReference>
<dbReference type="InterPro" id="IPR009003">
    <property type="entry name" value="Peptidase_S1_PA"/>
</dbReference>
<dbReference type="Pfam" id="PF17820">
    <property type="entry name" value="PDZ_6"/>
    <property type="match status" value="1"/>
</dbReference>
<keyword evidence="3" id="KW-1185">Reference proteome</keyword>
<proteinExistence type="predicted"/>
<accession>A0A9W8I9N5</accession>
<dbReference type="EMBL" id="JANBUW010000062">
    <property type="protein sequence ID" value="KAJ2849729.1"/>
    <property type="molecule type" value="Genomic_DNA"/>
</dbReference>
<dbReference type="InterPro" id="IPR036034">
    <property type="entry name" value="PDZ_sf"/>
</dbReference>
<dbReference type="OrthoDB" id="4217619at2759"/>
<dbReference type="SUPFAM" id="SSF50156">
    <property type="entry name" value="PDZ domain-like"/>
    <property type="match status" value="2"/>
</dbReference>
<evidence type="ECO:0000259" key="1">
    <source>
        <dbReference type="PROSITE" id="PS50106"/>
    </source>
</evidence>
<reference evidence="2" key="1">
    <citation type="submission" date="2022-07" db="EMBL/GenBank/DDBJ databases">
        <title>Phylogenomic reconstructions and comparative analyses of Kickxellomycotina fungi.</title>
        <authorList>
            <person name="Reynolds N.K."/>
            <person name="Stajich J.E."/>
            <person name="Barry K."/>
            <person name="Grigoriev I.V."/>
            <person name="Crous P."/>
            <person name="Smith M.E."/>
        </authorList>
    </citation>
    <scope>NUCLEOTIDE SEQUENCE</scope>
    <source>
        <strain evidence="2">NRRL 1566</strain>
    </source>
</reference>
<dbReference type="SMART" id="SM00228">
    <property type="entry name" value="PDZ"/>
    <property type="match status" value="2"/>
</dbReference>
<dbReference type="Pfam" id="PF13365">
    <property type="entry name" value="Trypsin_2"/>
    <property type="match status" value="1"/>
</dbReference>
<dbReference type="InterPro" id="IPR041489">
    <property type="entry name" value="PDZ_6"/>
</dbReference>
<evidence type="ECO:0000313" key="2">
    <source>
        <dbReference type="EMBL" id="KAJ2849729.1"/>
    </source>
</evidence>
<feature type="domain" description="PDZ" evidence="1">
    <location>
        <begin position="237"/>
        <end position="302"/>
    </location>
</feature>
<comment type="caution">
    <text evidence="2">The sequence shown here is derived from an EMBL/GenBank/DDBJ whole genome shotgun (WGS) entry which is preliminary data.</text>
</comment>
<organism evidence="2 3">
    <name type="scientific">Coemansia brasiliensis</name>
    <dbReference type="NCBI Taxonomy" id="2650707"/>
    <lineage>
        <taxon>Eukaryota</taxon>
        <taxon>Fungi</taxon>
        <taxon>Fungi incertae sedis</taxon>
        <taxon>Zoopagomycota</taxon>
        <taxon>Kickxellomycotina</taxon>
        <taxon>Kickxellomycetes</taxon>
        <taxon>Kickxellales</taxon>
        <taxon>Kickxellaceae</taxon>
        <taxon>Coemansia</taxon>
    </lineage>
</organism>
<dbReference type="Gene3D" id="2.30.42.10">
    <property type="match status" value="1"/>
</dbReference>
<evidence type="ECO:0000313" key="3">
    <source>
        <dbReference type="Proteomes" id="UP001139887"/>
    </source>
</evidence>
<dbReference type="SUPFAM" id="SSF50494">
    <property type="entry name" value="Trypsin-like serine proteases"/>
    <property type="match status" value="2"/>
</dbReference>
<gene>
    <name evidence="2" type="ORF">IWW36_002421</name>
</gene>
<dbReference type="Gene3D" id="2.40.10.120">
    <property type="match status" value="1"/>
</dbReference>
<dbReference type="PROSITE" id="PS50106">
    <property type="entry name" value="PDZ"/>
    <property type="match status" value="1"/>
</dbReference>